<dbReference type="RefSeq" id="WP_068278966.1">
    <property type="nucleotide sequence ID" value="NZ_CP014873.1"/>
</dbReference>
<gene>
    <name evidence="1" type="ORF">AYR53_04570</name>
</gene>
<dbReference type="OrthoDB" id="2305353at2"/>
<evidence type="ECO:0000313" key="2">
    <source>
        <dbReference type="Proteomes" id="UP000078582"/>
    </source>
</evidence>
<protein>
    <submittedName>
        <fullName evidence="1">Uncharacterized protein</fullName>
    </submittedName>
</protein>
<dbReference type="AlphaFoldDB" id="A0A192H175"/>
<dbReference type="STRING" id="375175.AYR53_04570"/>
<dbReference type="GeneID" id="42981516"/>
<evidence type="ECO:0000313" key="1">
    <source>
        <dbReference type="EMBL" id="ANK62105.1"/>
    </source>
</evidence>
<keyword evidence="2" id="KW-1185">Reference proteome</keyword>
<name>A0A192H175_9LACO</name>
<organism evidence="1 2">
    <name type="scientific">Loigolactobacillus backii</name>
    <dbReference type="NCBI Taxonomy" id="375175"/>
    <lineage>
        <taxon>Bacteria</taxon>
        <taxon>Bacillati</taxon>
        <taxon>Bacillota</taxon>
        <taxon>Bacilli</taxon>
        <taxon>Lactobacillales</taxon>
        <taxon>Lactobacillaceae</taxon>
        <taxon>Loigolactobacillus</taxon>
    </lineage>
</organism>
<dbReference type="EMBL" id="CP014873">
    <property type="protein sequence ID" value="ANK62105.1"/>
    <property type="molecule type" value="Genomic_DNA"/>
</dbReference>
<proteinExistence type="predicted"/>
<reference evidence="1 2" key="1">
    <citation type="submission" date="2016-03" db="EMBL/GenBank/DDBJ databases">
        <title>Pediococcus and Lactobacillus from brewery environment - whole genome sequencing and assembly.</title>
        <authorList>
            <person name="Behr J."/>
            <person name="Geissler A.J."/>
            <person name="Vogel R.F."/>
        </authorList>
    </citation>
    <scope>NUCLEOTIDE SEQUENCE [LARGE SCALE GENOMIC DNA]</scope>
    <source>
        <strain evidence="1 2">TMW 1.1989</strain>
    </source>
</reference>
<accession>A0A192H175</accession>
<dbReference type="Proteomes" id="UP000078582">
    <property type="component" value="Chromosome"/>
</dbReference>
<sequence>MDLPAEPGSDEFENVIFILENPVTKHNLEQLAFHDDVLPEAMNEEAWAMPAYLSEGFNLFFIFAQNMGSNWTVTFAQVTIENGNEITSMTNVVPTGTGFNAVAHVDRHASIELLAYFETLAGNGVGHWEMGH</sequence>